<dbReference type="Proteomes" id="UP000295087">
    <property type="component" value="Unassembled WGS sequence"/>
</dbReference>
<dbReference type="AlphaFoldDB" id="A0A4V3CPQ1"/>
<dbReference type="RefSeq" id="WP_133734049.1">
    <property type="nucleotide sequence ID" value="NZ_JBHXPO010000006.1"/>
</dbReference>
<accession>A0A4V3CPQ1</accession>
<dbReference type="EMBL" id="SNXK01000003">
    <property type="protein sequence ID" value="TDP38872.1"/>
    <property type="molecule type" value="Genomic_DNA"/>
</dbReference>
<comment type="caution">
    <text evidence="1">The sequence shown here is derived from an EMBL/GenBank/DDBJ whole genome shotgun (WGS) entry which is preliminary data.</text>
</comment>
<sequence length="85" mass="9192">MYIEQFSAAGQLTEQAVEDLMTVATSRTPAITVTVGTRTVQLPVLPVCWPELDVRAGTPITVETADPDALREFVTTFQRVTGAPD</sequence>
<organism evidence="1 2">
    <name type="scientific">Nocardia ignorata</name>
    <dbReference type="NCBI Taxonomy" id="145285"/>
    <lineage>
        <taxon>Bacteria</taxon>
        <taxon>Bacillati</taxon>
        <taxon>Actinomycetota</taxon>
        <taxon>Actinomycetes</taxon>
        <taxon>Mycobacteriales</taxon>
        <taxon>Nocardiaceae</taxon>
        <taxon>Nocardia</taxon>
    </lineage>
</organism>
<protein>
    <submittedName>
        <fullName evidence="1">Uncharacterized protein</fullName>
    </submittedName>
</protein>
<reference evidence="1 2" key="1">
    <citation type="submission" date="2019-03" db="EMBL/GenBank/DDBJ databases">
        <title>Genomic Encyclopedia of Type Strains, Phase IV (KMG-IV): sequencing the most valuable type-strain genomes for metagenomic binning, comparative biology and taxonomic classification.</title>
        <authorList>
            <person name="Goeker M."/>
        </authorList>
    </citation>
    <scope>NUCLEOTIDE SEQUENCE [LARGE SCALE GENOMIC DNA]</scope>
    <source>
        <strain evidence="1 2">DSM 44496</strain>
    </source>
</reference>
<gene>
    <name evidence="1" type="ORF">DFR75_103533</name>
</gene>
<keyword evidence="2" id="KW-1185">Reference proteome</keyword>
<evidence type="ECO:0000313" key="2">
    <source>
        <dbReference type="Proteomes" id="UP000295087"/>
    </source>
</evidence>
<evidence type="ECO:0000313" key="1">
    <source>
        <dbReference type="EMBL" id="TDP38872.1"/>
    </source>
</evidence>
<proteinExistence type="predicted"/>
<name>A0A4V3CPQ1_NOCIG</name>